<gene>
    <name evidence="2" type="ORF">BpHYR1_025042</name>
</gene>
<dbReference type="Proteomes" id="UP000276133">
    <property type="component" value="Unassembled WGS sequence"/>
</dbReference>
<keyword evidence="3" id="KW-1185">Reference proteome</keyword>
<proteinExistence type="predicted"/>
<feature type="region of interest" description="Disordered" evidence="1">
    <location>
        <begin position="196"/>
        <end position="229"/>
    </location>
</feature>
<evidence type="ECO:0000313" key="2">
    <source>
        <dbReference type="EMBL" id="RNA25334.1"/>
    </source>
</evidence>
<dbReference type="EMBL" id="REGN01002939">
    <property type="protein sequence ID" value="RNA25334.1"/>
    <property type="molecule type" value="Genomic_DNA"/>
</dbReference>
<name>A0A3M7RP66_BRAPC</name>
<feature type="compositionally biased region" description="Acidic residues" evidence="1">
    <location>
        <begin position="214"/>
        <end position="229"/>
    </location>
</feature>
<dbReference type="AlphaFoldDB" id="A0A3M7RP66"/>
<organism evidence="2 3">
    <name type="scientific">Brachionus plicatilis</name>
    <name type="common">Marine rotifer</name>
    <name type="synonym">Brachionus muelleri</name>
    <dbReference type="NCBI Taxonomy" id="10195"/>
    <lineage>
        <taxon>Eukaryota</taxon>
        <taxon>Metazoa</taxon>
        <taxon>Spiralia</taxon>
        <taxon>Gnathifera</taxon>
        <taxon>Rotifera</taxon>
        <taxon>Eurotatoria</taxon>
        <taxon>Monogononta</taxon>
        <taxon>Pseudotrocha</taxon>
        <taxon>Ploima</taxon>
        <taxon>Brachionidae</taxon>
        <taxon>Brachionus</taxon>
    </lineage>
</organism>
<evidence type="ECO:0000313" key="3">
    <source>
        <dbReference type="Proteomes" id="UP000276133"/>
    </source>
</evidence>
<feature type="non-terminal residue" evidence="2">
    <location>
        <position position="229"/>
    </location>
</feature>
<protein>
    <submittedName>
        <fullName evidence="2">Uncharacterized protein</fullName>
    </submittedName>
</protein>
<accession>A0A3M7RP66</accession>
<comment type="caution">
    <text evidence="2">The sequence shown here is derived from an EMBL/GenBank/DDBJ whole genome shotgun (WGS) entry which is preliminary data.</text>
</comment>
<reference evidence="2 3" key="1">
    <citation type="journal article" date="2018" name="Sci. Rep.">
        <title>Genomic signatures of local adaptation to the degree of environmental predictability in rotifers.</title>
        <authorList>
            <person name="Franch-Gras L."/>
            <person name="Hahn C."/>
            <person name="Garcia-Roger E.M."/>
            <person name="Carmona M.J."/>
            <person name="Serra M."/>
            <person name="Gomez A."/>
        </authorList>
    </citation>
    <scope>NUCLEOTIDE SEQUENCE [LARGE SCALE GENOMIC DNA]</scope>
    <source>
        <strain evidence="2">HYR1</strain>
    </source>
</reference>
<sequence length="229" mass="25709">MLRKEKTQETNDSGKSDCLFSLYRLLIKQIDAIGDAQFADLNTLFEREREGKRASTENSTLSAATRSRCERLPAEQRRTIRVHTPVTPLRLLNGDRAYLCSNSSWIYAIRSQTSIILSVQQKLEDILAIQNVIVQNQHDMYDKLKDIEFRLVSVESRVARPSQHAASTATAKSGLLQPSSSASFLPLWQSMRVKRGADSEEAEVAAAPKRARDDPEEGEVTAEEKEADD</sequence>
<evidence type="ECO:0000256" key="1">
    <source>
        <dbReference type="SAM" id="MobiDB-lite"/>
    </source>
</evidence>